<accession>A0A0C1I9I6</accession>
<keyword evidence="3" id="KW-1185">Reference proteome</keyword>
<dbReference type="Proteomes" id="UP000031408">
    <property type="component" value="Unassembled WGS sequence"/>
</dbReference>
<name>A0A0C1I9I6_9BACT</name>
<gene>
    <name evidence="2" type="ORF">OI18_23240</name>
</gene>
<keyword evidence="1" id="KW-1133">Transmembrane helix</keyword>
<dbReference type="OrthoDB" id="1444224at2"/>
<evidence type="ECO:0000313" key="2">
    <source>
        <dbReference type="EMBL" id="KIC90675.1"/>
    </source>
</evidence>
<evidence type="ECO:0000256" key="1">
    <source>
        <dbReference type="SAM" id="Phobius"/>
    </source>
</evidence>
<keyword evidence="1" id="KW-0472">Membrane</keyword>
<dbReference type="EMBL" id="JSVC01000048">
    <property type="protein sequence ID" value="KIC90675.1"/>
    <property type="molecule type" value="Genomic_DNA"/>
</dbReference>
<sequence length="157" mass="18534">MNIYFSENITYTVNDTFENVQADINSIVNRPWHDFSENITGNIDEENKFTFTHKWSFAVIKWIEKNPAYLSGKLSIDKNKTVITTTVRPNSIFVIFFYLLTILFLFEVIGIETFIEGPKYYKLLFFPLFNLIIFGIMKGFMTGLQNRFERILKLERA</sequence>
<evidence type="ECO:0000313" key="3">
    <source>
        <dbReference type="Proteomes" id="UP000031408"/>
    </source>
</evidence>
<feature type="transmembrane region" description="Helical" evidence="1">
    <location>
        <begin position="123"/>
        <end position="144"/>
    </location>
</feature>
<keyword evidence="1" id="KW-0812">Transmembrane</keyword>
<comment type="caution">
    <text evidence="2">The sequence shown here is derived from an EMBL/GenBank/DDBJ whole genome shotgun (WGS) entry which is preliminary data.</text>
</comment>
<reference evidence="2 3" key="1">
    <citation type="submission" date="2014-11" db="EMBL/GenBank/DDBJ databases">
        <title>Genome sequence of Flavihumibacter solisilvae 3-3.</title>
        <authorList>
            <person name="Zhou G."/>
            <person name="Li M."/>
            <person name="Wang G."/>
        </authorList>
    </citation>
    <scope>NUCLEOTIDE SEQUENCE [LARGE SCALE GENOMIC DNA]</scope>
    <source>
        <strain evidence="2 3">3-3</strain>
    </source>
</reference>
<protein>
    <submittedName>
        <fullName evidence="2">Uncharacterized protein</fullName>
    </submittedName>
</protein>
<proteinExistence type="predicted"/>
<feature type="transmembrane region" description="Helical" evidence="1">
    <location>
        <begin position="92"/>
        <end position="111"/>
    </location>
</feature>
<organism evidence="2 3">
    <name type="scientific">Flavihumibacter solisilvae</name>
    <dbReference type="NCBI Taxonomy" id="1349421"/>
    <lineage>
        <taxon>Bacteria</taxon>
        <taxon>Pseudomonadati</taxon>
        <taxon>Bacteroidota</taxon>
        <taxon>Chitinophagia</taxon>
        <taxon>Chitinophagales</taxon>
        <taxon>Chitinophagaceae</taxon>
        <taxon>Flavihumibacter</taxon>
    </lineage>
</organism>
<dbReference type="RefSeq" id="WP_039144691.1">
    <property type="nucleotide sequence ID" value="NZ_JSVC01000048.1"/>
</dbReference>
<dbReference type="AlphaFoldDB" id="A0A0C1I9I6"/>